<dbReference type="Proteomes" id="UP000042997">
    <property type="component" value="Unassembled WGS sequence"/>
</dbReference>
<evidence type="ECO:0000313" key="2">
    <source>
        <dbReference type="Proteomes" id="UP000042997"/>
    </source>
</evidence>
<protein>
    <submittedName>
        <fullName evidence="1">Uncharacterized protein</fullName>
    </submittedName>
</protein>
<sequence>MVPAAAALNTPAAAFLKILIIPLPVREVLFQTTPKSHVIELMRGRSSKHIASMRNEFQRECPRN</sequence>
<reference evidence="1 2" key="1">
    <citation type="journal article" date="2014" name="Genome Announc.">
        <title>Draft Genome Sequence of Propane- and Butane-Oxidizing Actinobacterium Rhodococcus ruber IEGM 231.</title>
        <authorList>
            <person name="Ivshina I.B."/>
            <person name="Kuyukina M.S."/>
            <person name="Krivoruchko A.V."/>
            <person name="Barbe V."/>
            <person name="Fischer C."/>
        </authorList>
    </citation>
    <scope>NUCLEOTIDE SEQUENCE [LARGE SCALE GENOMIC DNA]</scope>
</reference>
<name>A0A098BP01_9NOCA</name>
<evidence type="ECO:0000313" key="1">
    <source>
        <dbReference type="EMBL" id="CDZ90288.1"/>
    </source>
</evidence>
<accession>A0A098BP01</accession>
<proteinExistence type="predicted"/>
<organism evidence="1 2">
    <name type="scientific">Rhodococcus ruber</name>
    <dbReference type="NCBI Taxonomy" id="1830"/>
    <lineage>
        <taxon>Bacteria</taxon>
        <taxon>Bacillati</taxon>
        <taxon>Actinomycetota</taxon>
        <taxon>Actinomycetes</taxon>
        <taxon>Mycobacteriales</taxon>
        <taxon>Nocardiaceae</taxon>
        <taxon>Rhodococcus</taxon>
    </lineage>
</organism>
<dbReference type="AlphaFoldDB" id="A0A098BP01"/>
<gene>
    <name evidence="1" type="ORF">RHRU231_680057</name>
</gene>
<dbReference type="EMBL" id="CCSD01000081">
    <property type="protein sequence ID" value="CDZ90288.1"/>
    <property type="molecule type" value="Genomic_DNA"/>
</dbReference>